<dbReference type="PANTHER" id="PTHR33434">
    <property type="entry name" value="DEGV DOMAIN-CONTAINING PROTEIN DR_1986-RELATED"/>
    <property type="match status" value="1"/>
</dbReference>
<name>A0ABX4IAY9_9LACT</name>
<organism evidence="3 4">
    <name type="scientific">Pseudolactococcus chungangensis CAU 28 = DSM 22330</name>
    <dbReference type="NCBI Taxonomy" id="1122154"/>
    <lineage>
        <taxon>Bacteria</taxon>
        <taxon>Bacillati</taxon>
        <taxon>Bacillota</taxon>
        <taxon>Bacilli</taxon>
        <taxon>Lactobacillales</taxon>
        <taxon>Streptococcaceae</taxon>
        <taxon>Pseudolactococcus</taxon>
    </lineage>
</organism>
<comment type="function">
    <text evidence="1">May bind long-chain fatty acids, such as palmitate, and may play a role in lipid transport or fatty acid metabolism.</text>
</comment>
<dbReference type="Gene3D" id="3.40.50.10440">
    <property type="entry name" value="Dihydroxyacetone kinase, domain 1"/>
    <property type="match status" value="1"/>
</dbReference>
<sequence>MIMTYKIITDSTTDLSDAYMAAHDVVMLGLTVTLDETTYQTVGLDRLTSDVLLEKMAAGAKPVTSQINVGQFSETFKSVIHSGNDVLYLGFSSGLSGTYQSAEMAKQLVLDEIPSARITTVDTLAAASGEGYLVKEAVKLRDNGASLDEVVAAMQDLIPRLRSWVMADDLYHLARGGRISKTAATVGTLVNIKPIIDVDPEGQLRQVGKIRGKKKALKTLVTNTLTDFDPAYPHVMVGYSGEPDVAEEVKAELLQSNLITEVTLTPLGPTIATHTGTGTIAIFSIGRTQRL</sequence>
<dbReference type="PROSITE" id="PS51482">
    <property type="entry name" value="DEGV"/>
    <property type="match status" value="1"/>
</dbReference>
<evidence type="ECO:0000313" key="4">
    <source>
        <dbReference type="Proteomes" id="UP000218979"/>
    </source>
</evidence>
<protein>
    <recommendedName>
        <fullName evidence="5">EDD domain protein, DegV family</fullName>
    </recommendedName>
</protein>
<dbReference type="PANTHER" id="PTHR33434:SF2">
    <property type="entry name" value="FATTY ACID-BINDING PROTEIN TM_1468"/>
    <property type="match status" value="1"/>
</dbReference>
<dbReference type="Pfam" id="PF02645">
    <property type="entry name" value="DegV"/>
    <property type="match status" value="1"/>
</dbReference>
<dbReference type="SUPFAM" id="SSF82549">
    <property type="entry name" value="DAK1/DegV-like"/>
    <property type="match status" value="1"/>
</dbReference>
<evidence type="ECO:0000313" key="3">
    <source>
        <dbReference type="EMBL" id="PCS04899.1"/>
    </source>
</evidence>
<dbReference type="Proteomes" id="UP000218979">
    <property type="component" value="Unassembled WGS sequence"/>
</dbReference>
<dbReference type="InterPro" id="IPR043168">
    <property type="entry name" value="DegV_C"/>
</dbReference>
<dbReference type="Gene3D" id="2.20.28.50">
    <property type="entry name" value="degv family protein"/>
    <property type="match status" value="1"/>
</dbReference>
<dbReference type="Gene3D" id="3.30.1180.10">
    <property type="match status" value="1"/>
</dbReference>
<evidence type="ECO:0008006" key="5">
    <source>
        <dbReference type="Google" id="ProtNLM"/>
    </source>
</evidence>
<dbReference type="InterPro" id="IPR050270">
    <property type="entry name" value="DegV_domain_contain"/>
</dbReference>
<gene>
    <name evidence="3" type="ORF">RR45_GL000218</name>
</gene>
<keyword evidence="4" id="KW-1185">Reference proteome</keyword>
<comment type="caution">
    <text evidence="3">The sequence shown here is derived from an EMBL/GenBank/DDBJ whole genome shotgun (WGS) entry which is preliminary data.</text>
</comment>
<accession>A0ABX4IAY9</accession>
<evidence type="ECO:0000256" key="1">
    <source>
        <dbReference type="ARBA" id="ARBA00003238"/>
    </source>
</evidence>
<dbReference type="NCBIfam" id="TIGR00762">
    <property type="entry name" value="DegV"/>
    <property type="match status" value="1"/>
</dbReference>
<dbReference type="EMBL" id="JXJT01000001">
    <property type="protein sequence ID" value="PCS04899.1"/>
    <property type="molecule type" value="Genomic_DNA"/>
</dbReference>
<proteinExistence type="predicted"/>
<reference evidence="3 4" key="1">
    <citation type="submission" date="2014-12" db="EMBL/GenBank/DDBJ databases">
        <title>Draft genome sequences of 10 type strains of Lactococcus.</title>
        <authorList>
            <person name="Sun Z."/>
            <person name="Zhong Z."/>
            <person name="Liu W."/>
            <person name="Zhang W."/>
            <person name="Zhang H."/>
        </authorList>
    </citation>
    <scope>NUCLEOTIDE SEQUENCE [LARGE SCALE GENOMIC DNA]</scope>
    <source>
        <strain evidence="3 4">DSM 22330</strain>
    </source>
</reference>
<dbReference type="InterPro" id="IPR003797">
    <property type="entry name" value="DegV"/>
</dbReference>
<keyword evidence="2" id="KW-0446">Lipid-binding</keyword>
<evidence type="ECO:0000256" key="2">
    <source>
        <dbReference type="ARBA" id="ARBA00023121"/>
    </source>
</evidence>